<evidence type="ECO:0000256" key="3">
    <source>
        <dbReference type="ARBA" id="ARBA00023163"/>
    </source>
</evidence>
<feature type="domain" description="Plus3" evidence="6">
    <location>
        <begin position="212"/>
        <end position="348"/>
    </location>
</feature>
<dbReference type="PANTHER" id="PTHR13115:SF8">
    <property type="entry name" value="RNA POLYMERASE-ASSOCIATED PROTEIN RTF1 HOMOLOG"/>
    <property type="match status" value="1"/>
</dbReference>
<feature type="compositionally biased region" description="Acidic residues" evidence="5">
    <location>
        <begin position="1"/>
        <end position="24"/>
    </location>
</feature>
<keyword evidence="8" id="KW-1185">Reference proteome</keyword>
<feature type="compositionally biased region" description="Basic and acidic residues" evidence="5">
    <location>
        <begin position="54"/>
        <end position="63"/>
    </location>
</feature>
<feature type="compositionally biased region" description="Acidic residues" evidence="5">
    <location>
        <begin position="187"/>
        <end position="199"/>
    </location>
</feature>
<evidence type="ECO:0000259" key="6">
    <source>
        <dbReference type="PROSITE" id="PS51360"/>
    </source>
</evidence>
<sequence length="512" mass="58197">MADLDDELFALAGGDDEADVEEGEASSVAASSPNSLGSGAMDESDSDREDDGVVDDRDRDHRVPYSLEGKYVDAKDKATINALPQLERERILGERADEMSKLKFQAELSNKFKQVAEPSTNDRKRKAASLEPDDDTHRKSARQKVKSKSNDPLEAYKRNREQQHQQRSRPEHRRPRRPSSSDRADGSDVDAEGESEAEWEERARQAANEDQPAGPSHFDAVRVGRGFFGKVCFYPGFEATMTGTYARIGVGQDAQRRTLYKMAQIKGFATNRPYVFEGKNGLRIATDQYVIAQHGTVKKEYTFSYLSNQAFTDSDLETYKQSLTETNAKLPTQSILKRKYDDIKSLENHHWTEEDIKMKLAKQNKYDHLLRSNSANVGPPQVVAVDEQSKRIFELNKQNRKTDSERVRQALIEERHQAKREQRRREMEFKKKRAEEDAKKKAEEDKKLLRVPNIDDLFDGSDRSRSATPATARAGTPKLGEKREKKGLPTFRKPKMEDEIIAAIDIGIDIEI</sequence>
<dbReference type="Proteomes" id="UP000799444">
    <property type="component" value="Unassembled WGS sequence"/>
</dbReference>
<feature type="compositionally biased region" description="Basic and acidic residues" evidence="5">
    <location>
        <begin position="148"/>
        <end position="164"/>
    </location>
</feature>
<evidence type="ECO:0000256" key="4">
    <source>
        <dbReference type="ARBA" id="ARBA00023242"/>
    </source>
</evidence>
<dbReference type="SUPFAM" id="SSF159042">
    <property type="entry name" value="Plus3-like"/>
    <property type="match status" value="1"/>
</dbReference>
<dbReference type="InterPro" id="IPR004343">
    <property type="entry name" value="Plus-3_dom"/>
</dbReference>
<dbReference type="Gene3D" id="3.90.70.200">
    <property type="entry name" value="Plus-3 domain"/>
    <property type="match status" value="1"/>
</dbReference>
<feature type="compositionally biased region" description="Basic residues" evidence="5">
    <location>
        <begin position="166"/>
        <end position="177"/>
    </location>
</feature>
<gene>
    <name evidence="7" type="ORF">EJ04DRAFT_508640</name>
</gene>
<feature type="region of interest" description="Disordered" evidence="5">
    <location>
        <begin position="1"/>
        <end position="68"/>
    </location>
</feature>
<dbReference type="PANTHER" id="PTHR13115">
    <property type="entry name" value="RNA POLYMERASE-ASSOCIATED PROTEIN RTF1 HOMOLOG"/>
    <property type="match status" value="1"/>
</dbReference>
<dbReference type="PROSITE" id="PS51360">
    <property type="entry name" value="PLUS3"/>
    <property type="match status" value="1"/>
</dbReference>
<keyword evidence="2" id="KW-0805">Transcription regulation</keyword>
<evidence type="ECO:0000256" key="2">
    <source>
        <dbReference type="ARBA" id="ARBA00023015"/>
    </source>
</evidence>
<feature type="region of interest" description="Disordered" evidence="5">
    <location>
        <begin position="415"/>
        <end position="492"/>
    </location>
</feature>
<evidence type="ECO:0000256" key="5">
    <source>
        <dbReference type="SAM" id="MobiDB-lite"/>
    </source>
</evidence>
<dbReference type="AlphaFoldDB" id="A0A9P4R804"/>
<dbReference type="EMBL" id="ML996103">
    <property type="protein sequence ID" value="KAF2739790.1"/>
    <property type="molecule type" value="Genomic_DNA"/>
</dbReference>
<comment type="caution">
    <text evidence="7">The sequence shown here is derived from an EMBL/GenBank/DDBJ whole genome shotgun (WGS) entry which is preliminary data.</text>
</comment>
<proteinExistence type="predicted"/>
<feature type="compositionally biased region" description="Basic and acidic residues" evidence="5">
    <location>
        <begin position="415"/>
        <end position="448"/>
    </location>
</feature>
<accession>A0A9P4R804</accession>
<keyword evidence="3" id="KW-0804">Transcription</keyword>
<organism evidence="7 8">
    <name type="scientific">Polyplosphaeria fusca</name>
    <dbReference type="NCBI Taxonomy" id="682080"/>
    <lineage>
        <taxon>Eukaryota</taxon>
        <taxon>Fungi</taxon>
        <taxon>Dikarya</taxon>
        <taxon>Ascomycota</taxon>
        <taxon>Pezizomycotina</taxon>
        <taxon>Dothideomycetes</taxon>
        <taxon>Pleosporomycetidae</taxon>
        <taxon>Pleosporales</taxon>
        <taxon>Tetraplosphaeriaceae</taxon>
        <taxon>Polyplosphaeria</taxon>
    </lineage>
</organism>
<dbReference type="Pfam" id="PF03126">
    <property type="entry name" value="Plus-3"/>
    <property type="match status" value="1"/>
</dbReference>
<evidence type="ECO:0000313" key="8">
    <source>
        <dbReference type="Proteomes" id="UP000799444"/>
    </source>
</evidence>
<feature type="compositionally biased region" description="Low complexity" evidence="5">
    <location>
        <begin position="466"/>
        <end position="476"/>
    </location>
</feature>
<feature type="compositionally biased region" description="Acidic residues" evidence="5">
    <location>
        <begin position="42"/>
        <end position="53"/>
    </location>
</feature>
<dbReference type="SMART" id="SM00719">
    <property type="entry name" value="Plus3"/>
    <property type="match status" value="1"/>
</dbReference>
<keyword evidence="4" id="KW-0539">Nucleus</keyword>
<reference evidence="7" key="1">
    <citation type="journal article" date="2020" name="Stud. Mycol.">
        <title>101 Dothideomycetes genomes: a test case for predicting lifestyles and emergence of pathogens.</title>
        <authorList>
            <person name="Haridas S."/>
            <person name="Albert R."/>
            <person name="Binder M."/>
            <person name="Bloem J."/>
            <person name="Labutti K."/>
            <person name="Salamov A."/>
            <person name="Andreopoulos B."/>
            <person name="Baker S."/>
            <person name="Barry K."/>
            <person name="Bills G."/>
            <person name="Bluhm B."/>
            <person name="Cannon C."/>
            <person name="Castanera R."/>
            <person name="Culley D."/>
            <person name="Daum C."/>
            <person name="Ezra D."/>
            <person name="Gonzalez J."/>
            <person name="Henrissat B."/>
            <person name="Kuo A."/>
            <person name="Liang C."/>
            <person name="Lipzen A."/>
            <person name="Lutzoni F."/>
            <person name="Magnuson J."/>
            <person name="Mondo S."/>
            <person name="Nolan M."/>
            <person name="Ohm R."/>
            <person name="Pangilinan J."/>
            <person name="Park H.-J."/>
            <person name="Ramirez L."/>
            <person name="Alfaro M."/>
            <person name="Sun H."/>
            <person name="Tritt A."/>
            <person name="Yoshinaga Y."/>
            <person name="Zwiers L.-H."/>
            <person name="Turgeon B."/>
            <person name="Goodwin S."/>
            <person name="Spatafora J."/>
            <person name="Crous P."/>
            <person name="Grigoriev I."/>
        </authorList>
    </citation>
    <scope>NUCLEOTIDE SEQUENCE</scope>
    <source>
        <strain evidence="7">CBS 125425</strain>
    </source>
</reference>
<dbReference type="GO" id="GO:0003677">
    <property type="term" value="F:DNA binding"/>
    <property type="evidence" value="ECO:0007669"/>
    <property type="project" value="InterPro"/>
</dbReference>
<name>A0A9P4R804_9PLEO</name>
<protein>
    <recommendedName>
        <fullName evidence="6">Plus3 domain-containing protein</fullName>
    </recommendedName>
</protein>
<feature type="region of interest" description="Disordered" evidence="5">
    <location>
        <begin position="111"/>
        <end position="217"/>
    </location>
</feature>
<evidence type="ECO:0000256" key="1">
    <source>
        <dbReference type="ARBA" id="ARBA00004123"/>
    </source>
</evidence>
<dbReference type="GO" id="GO:0016593">
    <property type="term" value="C:Cdc73/Paf1 complex"/>
    <property type="evidence" value="ECO:0007669"/>
    <property type="project" value="TreeGrafter"/>
</dbReference>
<comment type="subcellular location">
    <subcellularLocation>
        <location evidence="1">Nucleus</location>
    </subcellularLocation>
</comment>
<dbReference type="GO" id="GO:1990269">
    <property type="term" value="F:RNA polymerase II C-terminal domain phosphoserine binding"/>
    <property type="evidence" value="ECO:0007669"/>
    <property type="project" value="TreeGrafter"/>
</dbReference>
<evidence type="ECO:0000313" key="7">
    <source>
        <dbReference type="EMBL" id="KAF2739790.1"/>
    </source>
</evidence>
<dbReference type="InterPro" id="IPR036128">
    <property type="entry name" value="Plus3-like_sf"/>
</dbReference>
<dbReference type="OrthoDB" id="166375at2759"/>